<proteinExistence type="predicted"/>
<reference evidence="1 2" key="1">
    <citation type="submission" date="2017-07" db="EMBL/GenBank/DDBJ databases">
        <title>Acidovorax KNDSW TSA 6 genome sequence and assembly.</title>
        <authorList>
            <person name="Mayilraj S."/>
        </authorList>
    </citation>
    <scope>NUCLEOTIDE SEQUENCE [LARGE SCALE GENOMIC DNA]</scope>
    <source>
        <strain evidence="1 2">KNDSW-TSA6</strain>
    </source>
</reference>
<dbReference type="EMBL" id="NOIG01000012">
    <property type="protein sequence ID" value="OYD48411.1"/>
    <property type="molecule type" value="Genomic_DNA"/>
</dbReference>
<organism evidence="1 2">
    <name type="scientific">Acidovorax kalamii</name>
    <dbReference type="NCBI Taxonomy" id="2004485"/>
    <lineage>
        <taxon>Bacteria</taxon>
        <taxon>Pseudomonadati</taxon>
        <taxon>Pseudomonadota</taxon>
        <taxon>Betaproteobacteria</taxon>
        <taxon>Burkholderiales</taxon>
        <taxon>Comamonadaceae</taxon>
        <taxon>Acidovorax</taxon>
    </lineage>
</organism>
<evidence type="ECO:0000313" key="2">
    <source>
        <dbReference type="Proteomes" id="UP000215441"/>
    </source>
</evidence>
<dbReference type="Pfam" id="PF11162">
    <property type="entry name" value="DUF2946"/>
    <property type="match status" value="1"/>
</dbReference>
<dbReference type="Proteomes" id="UP000215441">
    <property type="component" value="Unassembled WGS sequence"/>
</dbReference>
<dbReference type="OrthoDB" id="8906767at2"/>
<dbReference type="InterPro" id="IPR021333">
    <property type="entry name" value="DUF2946"/>
</dbReference>
<gene>
    <name evidence="1" type="ORF">CBY09_20515</name>
</gene>
<name>A0A235EHA4_9BURK</name>
<evidence type="ECO:0008006" key="3">
    <source>
        <dbReference type="Google" id="ProtNLM"/>
    </source>
</evidence>
<dbReference type="RefSeq" id="WP_094291414.1">
    <property type="nucleotide sequence ID" value="NZ_NOIG01000012.1"/>
</dbReference>
<keyword evidence="2" id="KW-1185">Reference proteome</keyword>
<protein>
    <recommendedName>
        <fullName evidence="3">DUF2946 domain-containing protein</fullName>
    </recommendedName>
</protein>
<accession>A0A235EHA4</accession>
<sequence>MSASRRTFAALRLWVLAWFMASMGVAIASPLVHPQSFEVICSGTGAIKLLVQTDDGTVEMGAMGMDCPLCSTPSAPPPTPVAAVLPPHPLAHALQPVEAARIAAATAAPLPARGPPSRS</sequence>
<dbReference type="AlphaFoldDB" id="A0A235EHA4"/>
<evidence type="ECO:0000313" key="1">
    <source>
        <dbReference type="EMBL" id="OYD48411.1"/>
    </source>
</evidence>
<comment type="caution">
    <text evidence="1">The sequence shown here is derived from an EMBL/GenBank/DDBJ whole genome shotgun (WGS) entry which is preliminary data.</text>
</comment>